<name>Q22WS0_TETTS</name>
<dbReference type="HOGENOM" id="CLU_234698_0_0_1"/>
<sequence>MKLKYIKEIDVFGPKIELRLGDKKTHKTLCGATMTLFVVACSITAVILIGKELIQKDSPSVSFQQILAYESNNEISSNVGSFGSFSQISLNDIQFMVGITDLQGQEISKDIIDKLQIQIYFVQKDGNNYQKTPIQTEQCKSDSFQNYNISDFNPSNYLCLSDNQQFEAWGYDTDFKAQYFEVSVQCKTTQCLQSCCQYQKLKLNLLYQDQYFSPNKYAQCYTPIYNSKYIEFNLLQNGVDGSQDYDLILQKSTVVTDQGWLTSTFEKSNYVIINELAQSLNSNVDFVLSLRISVHPLRLIYQRSYLKVQGLLAVVGGLLKTLILIGRVLVKPIAKLSMNSELVNELFVFEDQRNRRLRKSLEKQMQQSDSDDSDSSEIYKKEENKFKKEYVLKELDQQNYYQDSEANQELNSNQQAYGQYLQPKQLDKKTLQLDNQYNQNEYMFQKQRLYPADYQVNDQENNNNFFKIDYVDQLKGINQIKQRESIIDSKNVSSIQKAKLNLKNSIARDKDLFSYNTQQNFNTQNQIQQKENQNYQITINDSDKKKKYSAINTPKSKFLQENLAQQNKFESSAFKRVRTRSNSQTSKKQFEIIIGQEQKQAVQEMKGELNLNSIDQQNIENKQEDQQDASDANHQEQNLDPGNEENRIFNARRANKYLTAEVSQNQYNSIKVDDSLKVFQSVKQNVNLQKQQDHSNQQQQQQPSKPNLQNKPNLFKRKGTTIITEILQKNYLVQRGMRKTTVKEQNEDNARFSNELENMQEKPLRFTCIDYIKYYFSQLKCLSKKKQIKYSVKKVTERFDIIYILQKLVEIDKLKVLLLSYEQQKLFEYMPKPVVQTDPEKQENNLMLGRMNADLQQNWTLLNSEKGNLDKFTEAFHAYKQIQMKQEKEPLDERLIMMLDPDVKRYFDITKADGSQVVTPNKNSRKVSMIPLKFNVPDQGQGLKQSIMLARSQMQQLRLQQQKDEVRMRLTSSYIENDCGQDNQQKQEDNQIIDLQQSNKFNHFYEKEENKNMKNRISQKYKENIQFQPLLAPSGDVNSPKSTQQFIQSQTMFSQQPSNQNKNTEQRINHLSCSGEQIEENIQGKTSYPRESICLNQADYMENNNQYSKLSTLSLKDNQFSFARKSIESPLFLFDPQKKNLLKLSSIKNMLMPVSQTSLSIRNSNQTMISQKDENQESLNKKDLFEQQQFYQISPYSFLQNKKSQKKRRCQSQHDLENISEQQENEYQNQLFVQLGNPKNISFGNQALILSNENTNDKNDQSLKRLIVLNNSDETQANEMIHFDDKKLYEQLLISKQINQEFSQERKDKKHSQDYNSEINIINNKFRKNSESNHNNTPPLQAHRQNSPNLSHLIPQHRKNTNSVGSQNSLFNIKKESLNLNGSNSQALKDSPILDFDNNFLSLHHPRLFFVNPFNRNITSQNQEQNNEVSAFNRESIKNNGVNKINSNQSFQSIPEEYLRSKRGDFNLFNNNFIEENNDNNQQKMFNQQDNQLSFKKGNIQLQNNYFKTTYSQTEQNTPHNHKHDFNSKYQNNNNTQDNNYPNRVSEPSKQLNYHIKNKYSTPSQNVSPFKNPKMQELFQPFSYNSSQHDQQLNIQQTTSINSIQSNFKQVKSSINSNQKEINYNQVHQQDNNSQENIQFFKDILQDQNAQKRSKLQSTQMTNFDPNNRQMNDQNLQNIEMTPQKLDQEDEISLESFKQPNLNQQKSYRYSSINFNIPQQINSQRRINIEKPQNADKNIQLSANKSIKQRVSLNPQLISSQNQNGLNNSQVQNFLKKNNNAKLYESPYTQQQRFLKKRQQEKIEQQLRESQYSQQINNSVFQNYHNEAQDINKNPRSQNSQSHKSNKSQEKFDIQKKVTINQPKNYSQAQAGRQIARSPSIQQEALLTTENDENKDFIPRSEQQQFSHNFQMQTEENEDLIQFNRTSRGGSISSFSETKENDQKQKTEPLQTEEIIIFDEKDTDTNHHSQI</sequence>
<evidence type="ECO:0000256" key="2">
    <source>
        <dbReference type="SAM" id="Phobius"/>
    </source>
</evidence>
<feature type="compositionally biased region" description="Polar residues" evidence="1">
    <location>
        <begin position="1923"/>
        <end position="1936"/>
    </location>
</feature>
<organism evidence="3 4">
    <name type="scientific">Tetrahymena thermophila (strain SB210)</name>
    <dbReference type="NCBI Taxonomy" id="312017"/>
    <lineage>
        <taxon>Eukaryota</taxon>
        <taxon>Sar</taxon>
        <taxon>Alveolata</taxon>
        <taxon>Ciliophora</taxon>
        <taxon>Intramacronucleata</taxon>
        <taxon>Oligohymenophorea</taxon>
        <taxon>Hymenostomatida</taxon>
        <taxon>Tetrahymenina</taxon>
        <taxon>Tetrahymenidae</taxon>
        <taxon>Tetrahymena</taxon>
    </lineage>
</organism>
<dbReference type="PANTHER" id="PTHR31398:SF0">
    <property type="entry name" value="MEIOTIC NUCLEAR DIVISION PROTEIN 1 HOMOLOG"/>
    <property type="match status" value="1"/>
</dbReference>
<feature type="region of interest" description="Disordered" evidence="1">
    <location>
        <begin position="621"/>
        <end position="646"/>
    </location>
</feature>
<reference evidence="4" key="1">
    <citation type="journal article" date="2006" name="PLoS Biol.">
        <title>Macronuclear genome sequence of the ciliate Tetrahymena thermophila, a model eukaryote.</title>
        <authorList>
            <person name="Eisen J.A."/>
            <person name="Coyne R.S."/>
            <person name="Wu M."/>
            <person name="Wu D."/>
            <person name="Thiagarajan M."/>
            <person name="Wortman J.R."/>
            <person name="Badger J.H."/>
            <person name="Ren Q."/>
            <person name="Amedeo P."/>
            <person name="Jones K.M."/>
            <person name="Tallon L.J."/>
            <person name="Delcher A.L."/>
            <person name="Salzberg S.L."/>
            <person name="Silva J.C."/>
            <person name="Haas B.J."/>
            <person name="Majoros W.H."/>
            <person name="Farzad M."/>
            <person name="Carlton J.M."/>
            <person name="Smith R.K. Jr."/>
            <person name="Garg J."/>
            <person name="Pearlman R.E."/>
            <person name="Karrer K.M."/>
            <person name="Sun L."/>
            <person name="Manning G."/>
            <person name="Elde N.C."/>
            <person name="Turkewitz A.P."/>
            <person name="Asai D.J."/>
            <person name="Wilkes D.E."/>
            <person name="Wang Y."/>
            <person name="Cai H."/>
            <person name="Collins K."/>
            <person name="Stewart B.A."/>
            <person name="Lee S.R."/>
            <person name="Wilamowska K."/>
            <person name="Weinberg Z."/>
            <person name="Ruzzo W.L."/>
            <person name="Wloga D."/>
            <person name="Gaertig J."/>
            <person name="Frankel J."/>
            <person name="Tsao C.-C."/>
            <person name="Gorovsky M.A."/>
            <person name="Keeling P.J."/>
            <person name="Waller R.F."/>
            <person name="Patron N.J."/>
            <person name="Cherry J.M."/>
            <person name="Stover N.A."/>
            <person name="Krieger C.J."/>
            <person name="del Toro C."/>
            <person name="Ryder H.F."/>
            <person name="Williamson S.C."/>
            <person name="Barbeau R.A."/>
            <person name="Hamilton E.P."/>
            <person name="Orias E."/>
        </authorList>
    </citation>
    <scope>NUCLEOTIDE SEQUENCE [LARGE SCALE GENOMIC DNA]</scope>
    <source>
        <strain evidence="4">SB210</strain>
    </source>
</reference>
<feature type="region of interest" description="Disordered" evidence="1">
    <location>
        <begin position="1830"/>
        <end position="1877"/>
    </location>
</feature>
<keyword evidence="4" id="KW-1185">Reference proteome</keyword>
<dbReference type="GeneID" id="7844424"/>
<feature type="compositionally biased region" description="Polar residues" evidence="1">
    <location>
        <begin position="629"/>
        <end position="640"/>
    </location>
</feature>
<feature type="compositionally biased region" description="Basic and acidic residues" evidence="1">
    <location>
        <begin position="1847"/>
        <end position="1856"/>
    </location>
</feature>
<keyword evidence="2 3" id="KW-0812">Transmembrane</keyword>
<feature type="compositionally biased region" description="Polar residues" evidence="1">
    <location>
        <begin position="1332"/>
        <end position="1350"/>
    </location>
</feature>
<dbReference type="Proteomes" id="UP000009168">
    <property type="component" value="Unassembled WGS sequence"/>
</dbReference>
<dbReference type="EMBL" id="GG662813">
    <property type="protein sequence ID" value="EAR89722.2"/>
    <property type="molecule type" value="Genomic_DNA"/>
</dbReference>
<feature type="region of interest" description="Disordered" evidence="1">
    <location>
        <begin position="1513"/>
        <end position="1547"/>
    </location>
</feature>
<dbReference type="PANTHER" id="PTHR31398">
    <property type="entry name" value="MEIOTIC NUCLEAR DIVISION PROTEIN 1 HOMOLOG"/>
    <property type="match status" value="1"/>
</dbReference>
<feature type="compositionally biased region" description="Basic and acidic residues" evidence="1">
    <location>
        <begin position="1937"/>
        <end position="1947"/>
    </location>
</feature>
<protein>
    <submittedName>
        <fullName evidence="3">Transmembrane protein, putative</fullName>
    </submittedName>
</protein>
<proteinExistence type="predicted"/>
<evidence type="ECO:0000313" key="4">
    <source>
        <dbReference type="Proteomes" id="UP000009168"/>
    </source>
</evidence>
<dbReference type="InParanoid" id="Q22WS0"/>
<evidence type="ECO:0000256" key="1">
    <source>
        <dbReference type="SAM" id="MobiDB-lite"/>
    </source>
</evidence>
<feature type="region of interest" description="Disordered" evidence="1">
    <location>
        <begin position="359"/>
        <end position="378"/>
    </location>
</feature>
<feature type="region of interest" description="Disordered" evidence="1">
    <location>
        <begin position="1326"/>
        <end position="1366"/>
    </location>
</feature>
<feature type="region of interest" description="Disordered" evidence="1">
    <location>
        <begin position="688"/>
        <end position="713"/>
    </location>
</feature>
<dbReference type="GO" id="GO:0005634">
    <property type="term" value="C:nucleus"/>
    <property type="evidence" value="ECO:0007669"/>
    <property type="project" value="TreeGrafter"/>
</dbReference>
<dbReference type="RefSeq" id="XP_001009967.2">
    <property type="nucleotide sequence ID" value="XM_001009967.2"/>
</dbReference>
<dbReference type="KEGG" id="tet:TTHERM_00974140"/>
<feature type="region of interest" description="Disordered" evidence="1">
    <location>
        <begin position="1923"/>
        <end position="1971"/>
    </location>
</feature>
<gene>
    <name evidence="3" type="ORF">TTHERM_00974140</name>
</gene>
<keyword evidence="2" id="KW-0472">Membrane</keyword>
<feature type="transmembrane region" description="Helical" evidence="2">
    <location>
        <begin position="29"/>
        <end position="50"/>
    </location>
</feature>
<keyword evidence="2" id="KW-1133">Transmembrane helix</keyword>
<feature type="compositionally biased region" description="Low complexity" evidence="1">
    <location>
        <begin position="1528"/>
        <end position="1543"/>
    </location>
</feature>
<feature type="compositionally biased region" description="Polar residues" evidence="1">
    <location>
        <begin position="1858"/>
        <end position="1877"/>
    </location>
</feature>
<dbReference type="GO" id="GO:0007131">
    <property type="term" value="P:reciprocal meiotic recombination"/>
    <property type="evidence" value="ECO:0007669"/>
    <property type="project" value="TreeGrafter"/>
</dbReference>
<feature type="compositionally biased region" description="Basic and acidic residues" evidence="1">
    <location>
        <begin position="1958"/>
        <end position="1971"/>
    </location>
</feature>
<accession>Q22WS0</accession>
<evidence type="ECO:0000313" key="3">
    <source>
        <dbReference type="EMBL" id="EAR89722.2"/>
    </source>
</evidence>